<dbReference type="EMBL" id="JADOXO010000008">
    <property type="protein sequence ID" value="KAF9820783.1"/>
    <property type="molecule type" value="Genomic_DNA"/>
</dbReference>
<sequence length="257" mass="28146">MRGLRCCLAFFLVTLPAVCANTEIVNFDAVESVARISLPISDWTRLHPSNPERILHVQPAPLYTAPADICAESVRGDDNADPECPHEIWLVLDVDGSDRKWSRYARFTLRISWPAWAPADFIIDIYSSDNLQDAMPVHAKTPTRIIANPEPTPTDIPAGESASVSRTMFARIRLVDTGVRPPAAAAPAEPVPFAVLLEPLYFGVVPASVVPIVAFLVPVVLCAAWVVAPFVNAQLARVADQARKEIVLMKAAKRKHQ</sequence>
<evidence type="ECO:0000256" key="1">
    <source>
        <dbReference type="SAM" id="Phobius"/>
    </source>
</evidence>
<feature type="signal peptide" evidence="2">
    <location>
        <begin position="1"/>
        <end position="20"/>
    </location>
</feature>
<keyword evidence="2" id="KW-0732">Signal</keyword>
<evidence type="ECO:0000313" key="3">
    <source>
        <dbReference type="EMBL" id="KAF9820783.1"/>
    </source>
</evidence>
<feature type="chain" id="PRO_5034779673" evidence="2">
    <location>
        <begin position="21"/>
        <end position="257"/>
    </location>
</feature>
<dbReference type="AlphaFoldDB" id="A0A8H7PAB8"/>
<feature type="transmembrane region" description="Helical" evidence="1">
    <location>
        <begin position="200"/>
        <end position="227"/>
    </location>
</feature>
<proteinExistence type="predicted"/>
<gene>
    <name evidence="3" type="ORF">IEO21_01226</name>
</gene>
<evidence type="ECO:0000313" key="4">
    <source>
        <dbReference type="Proteomes" id="UP000639403"/>
    </source>
</evidence>
<dbReference type="Proteomes" id="UP000639403">
    <property type="component" value="Unassembled WGS sequence"/>
</dbReference>
<protein>
    <submittedName>
        <fullName evidence="3">Uncharacterized protein</fullName>
    </submittedName>
</protein>
<reference evidence="3" key="2">
    <citation type="journal article" name="Front. Microbiol.">
        <title>Degradative Capacity of Two Strains of Rhodonia placenta: From Phenotype to Genotype.</title>
        <authorList>
            <person name="Kolle M."/>
            <person name="Horta M.A.C."/>
            <person name="Nowrousian M."/>
            <person name="Ohm R.A."/>
            <person name="Benz J.P."/>
            <person name="Pilgard A."/>
        </authorList>
    </citation>
    <scope>NUCLEOTIDE SEQUENCE</scope>
    <source>
        <strain evidence="3">FPRL280</strain>
    </source>
</reference>
<keyword evidence="1" id="KW-0472">Membrane</keyword>
<comment type="caution">
    <text evidence="3">The sequence shown here is derived from an EMBL/GenBank/DDBJ whole genome shotgun (WGS) entry which is preliminary data.</text>
</comment>
<keyword evidence="1" id="KW-0812">Transmembrane</keyword>
<name>A0A8H7PAB8_9APHY</name>
<organism evidence="3 4">
    <name type="scientific">Rhodonia placenta</name>
    <dbReference type="NCBI Taxonomy" id="104341"/>
    <lineage>
        <taxon>Eukaryota</taxon>
        <taxon>Fungi</taxon>
        <taxon>Dikarya</taxon>
        <taxon>Basidiomycota</taxon>
        <taxon>Agaricomycotina</taxon>
        <taxon>Agaricomycetes</taxon>
        <taxon>Polyporales</taxon>
        <taxon>Adustoporiaceae</taxon>
        <taxon>Rhodonia</taxon>
    </lineage>
</organism>
<keyword evidence="1" id="KW-1133">Transmembrane helix</keyword>
<reference evidence="3" key="1">
    <citation type="submission" date="2020-11" db="EMBL/GenBank/DDBJ databases">
        <authorList>
            <person name="Koelle M."/>
            <person name="Horta M.A.C."/>
            <person name="Nowrousian M."/>
            <person name="Ohm R.A."/>
            <person name="Benz P."/>
            <person name="Pilgard A."/>
        </authorList>
    </citation>
    <scope>NUCLEOTIDE SEQUENCE</scope>
    <source>
        <strain evidence="3">FPRL280</strain>
    </source>
</reference>
<evidence type="ECO:0000256" key="2">
    <source>
        <dbReference type="SAM" id="SignalP"/>
    </source>
</evidence>
<accession>A0A8H7PAB8</accession>